<name>A0A0P1B551_PLAHL</name>
<sequence>MASTWVLGTNRWVLVKLIETLMVSLFDVLLRYRETNRYLASRALKNCLEKGFCTSRFDAGLLRLVLLKA</sequence>
<dbReference type="GeneID" id="59052962"/>
<evidence type="ECO:0000313" key="2">
    <source>
        <dbReference type="Proteomes" id="UP000054928"/>
    </source>
</evidence>
<proteinExistence type="predicted"/>
<dbReference type="Proteomes" id="UP000054928">
    <property type="component" value="Unassembled WGS sequence"/>
</dbReference>
<dbReference type="EMBL" id="CCYD01003042">
    <property type="protein sequence ID" value="CEG49128.1"/>
    <property type="molecule type" value="Genomic_DNA"/>
</dbReference>
<evidence type="ECO:0000313" key="1">
    <source>
        <dbReference type="EMBL" id="CEG49128.1"/>
    </source>
</evidence>
<dbReference type="RefSeq" id="XP_036263485.1">
    <property type="nucleotide sequence ID" value="XM_036407243.1"/>
</dbReference>
<reference evidence="2" key="1">
    <citation type="submission" date="2014-09" db="EMBL/GenBank/DDBJ databases">
        <authorList>
            <person name="Sharma Rahul"/>
            <person name="Thines Marco"/>
        </authorList>
    </citation>
    <scope>NUCLEOTIDE SEQUENCE [LARGE SCALE GENOMIC DNA]</scope>
</reference>
<organism evidence="1 2">
    <name type="scientific">Plasmopara halstedii</name>
    <name type="common">Downy mildew of sunflower</name>
    <dbReference type="NCBI Taxonomy" id="4781"/>
    <lineage>
        <taxon>Eukaryota</taxon>
        <taxon>Sar</taxon>
        <taxon>Stramenopiles</taxon>
        <taxon>Oomycota</taxon>
        <taxon>Peronosporomycetes</taxon>
        <taxon>Peronosporales</taxon>
        <taxon>Peronosporaceae</taxon>
        <taxon>Plasmopara</taxon>
    </lineage>
</organism>
<accession>A0A0P1B551</accession>
<protein>
    <submittedName>
        <fullName evidence="1">Uncharacterized protein</fullName>
    </submittedName>
</protein>
<keyword evidence="2" id="KW-1185">Reference proteome</keyword>
<dbReference type="AlphaFoldDB" id="A0A0P1B551"/>